<feature type="region of interest" description="Disordered" evidence="1">
    <location>
        <begin position="67"/>
        <end position="86"/>
    </location>
</feature>
<protein>
    <submittedName>
        <fullName evidence="3">Uncharacterized protein</fullName>
    </submittedName>
</protein>
<reference evidence="3" key="1">
    <citation type="submission" date="2020-12" db="UniProtKB">
        <authorList>
            <consortium name="WormBaseParasite"/>
        </authorList>
    </citation>
    <scope>IDENTIFICATION</scope>
    <source>
        <strain evidence="3">MHco3</strain>
    </source>
</reference>
<dbReference type="OrthoDB" id="10428001at2759"/>
<evidence type="ECO:0000313" key="2">
    <source>
        <dbReference type="Proteomes" id="UP000025227"/>
    </source>
</evidence>
<sequence>MNIGSYGSLTRRIGRLRAICGSTTALTIFAAYAPTSSYEEEELEADLERLHREDHTFFKVVDSKAKIGSRRTAERAPLRNSRNGME</sequence>
<dbReference type="Proteomes" id="UP000025227">
    <property type="component" value="Unplaced"/>
</dbReference>
<keyword evidence="2" id="KW-1185">Reference proteome</keyword>
<evidence type="ECO:0000256" key="1">
    <source>
        <dbReference type="SAM" id="MobiDB-lite"/>
    </source>
</evidence>
<proteinExistence type="predicted"/>
<organism evidence="2 3">
    <name type="scientific">Haemonchus contortus</name>
    <name type="common">Barber pole worm</name>
    <dbReference type="NCBI Taxonomy" id="6289"/>
    <lineage>
        <taxon>Eukaryota</taxon>
        <taxon>Metazoa</taxon>
        <taxon>Ecdysozoa</taxon>
        <taxon>Nematoda</taxon>
        <taxon>Chromadorea</taxon>
        <taxon>Rhabditida</taxon>
        <taxon>Rhabditina</taxon>
        <taxon>Rhabditomorpha</taxon>
        <taxon>Strongyloidea</taxon>
        <taxon>Trichostrongylidae</taxon>
        <taxon>Haemonchus</taxon>
    </lineage>
</organism>
<dbReference type="AlphaFoldDB" id="A0A7I5EE46"/>
<name>A0A7I5EE46_HAECO</name>
<feature type="compositionally biased region" description="Basic and acidic residues" evidence="1">
    <location>
        <begin position="67"/>
        <end position="77"/>
    </location>
</feature>
<evidence type="ECO:0000313" key="3">
    <source>
        <dbReference type="WBParaSite" id="HCON_00177550-00001"/>
    </source>
</evidence>
<dbReference type="WBParaSite" id="HCON_00177550-00001">
    <property type="protein sequence ID" value="HCON_00177550-00001"/>
    <property type="gene ID" value="HCON_00177550"/>
</dbReference>
<accession>A0A7I5EE46</accession>